<dbReference type="PROSITE" id="PS00028">
    <property type="entry name" value="ZINC_FINGER_C2H2_1"/>
    <property type="match status" value="3"/>
</dbReference>
<evidence type="ECO:0000256" key="4">
    <source>
        <dbReference type="ARBA" id="ARBA00022771"/>
    </source>
</evidence>
<dbReference type="FunFam" id="3.30.160.60:FF:001344">
    <property type="entry name" value="Zinc finger protein 16 like"/>
    <property type="match status" value="1"/>
</dbReference>
<keyword evidence="10" id="KW-1185">Reference proteome</keyword>
<dbReference type="InterPro" id="IPR036236">
    <property type="entry name" value="Znf_C2H2_sf"/>
</dbReference>
<evidence type="ECO:0000259" key="8">
    <source>
        <dbReference type="PROSITE" id="PS50157"/>
    </source>
</evidence>
<dbReference type="Pfam" id="PF13912">
    <property type="entry name" value="zf-C2H2_6"/>
    <property type="match status" value="2"/>
</dbReference>
<keyword evidence="3" id="KW-0677">Repeat</keyword>
<keyword evidence="4 7" id="KW-0863">Zinc-finger</keyword>
<proteinExistence type="predicted"/>
<organism evidence="9 10">
    <name type="scientific">Erpetoichthys calabaricus</name>
    <name type="common">Rope fish</name>
    <name type="synonym">Calamoichthys calabaricus</name>
    <dbReference type="NCBI Taxonomy" id="27687"/>
    <lineage>
        <taxon>Eukaryota</taxon>
        <taxon>Metazoa</taxon>
        <taxon>Chordata</taxon>
        <taxon>Craniata</taxon>
        <taxon>Vertebrata</taxon>
        <taxon>Euteleostomi</taxon>
        <taxon>Actinopterygii</taxon>
        <taxon>Polypteriformes</taxon>
        <taxon>Polypteridae</taxon>
        <taxon>Erpetoichthys</taxon>
    </lineage>
</organism>
<dbReference type="GO" id="GO:0000981">
    <property type="term" value="F:DNA-binding transcription factor activity, RNA polymerase II-specific"/>
    <property type="evidence" value="ECO:0007669"/>
    <property type="project" value="TreeGrafter"/>
</dbReference>
<feature type="domain" description="C2H2-type" evidence="8">
    <location>
        <begin position="179"/>
        <end position="206"/>
    </location>
</feature>
<dbReference type="FunFam" id="3.30.160.60:FF:000100">
    <property type="entry name" value="Zinc finger 45-like"/>
    <property type="match status" value="1"/>
</dbReference>
<feature type="domain" description="C2H2-type" evidence="8">
    <location>
        <begin position="207"/>
        <end position="230"/>
    </location>
</feature>
<dbReference type="FunFam" id="3.30.160.60:FF:000512">
    <property type="entry name" value="zinc finger protein 197 isoform X1"/>
    <property type="match status" value="1"/>
</dbReference>
<dbReference type="PROSITE" id="PS50157">
    <property type="entry name" value="ZINC_FINGER_C2H2_2"/>
    <property type="match status" value="4"/>
</dbReference>
<reference evidence="9" key="3">
    <citation type="submission" date="2025-09" db="UniProtKB">
        <authorList>
            <consortium name="Ensembl"/>
        </authorList>
    </citation>
    <scope>IDENTIFICATION</scope>
</reference>
<dbReference type="InterPro" id="IPR013087">
    <property type="entry name" value="Znf_C2H2_type"/>
</dbReference>
<evidence type="ECO:0000256" key="6">
    <source>
        <dbReference type="ARBA" id="ARBA00023242"/>
    </source>
</evidence>
<dbReference type="PANTHER" id="PTHR23226:SF377">
    <property type="entry name" value="ZINC FINGER AND SCAN DOMAIN-CONTAINING PROTEIN 20"/>
    <property type="match status" value="1"/>
</dbReference>
<reference evidence="9" key="2">
    <citation type="submission" date="2025-08" db="UniProtKB">
        <authorList>
            <consortium name="Ensembl"/>
        </authorList>
    </citation>
    <scope>IDENTIFICATION</scope>
</reference>
<dbReference type="PANTHER" id="PTHR23226">
    <property type="entry name" value="ZINC FINGER AND SCAN DOMAIN-CONTAINING"/>
    <property type="match status" value="1"/>
</dbReference>
<sequence length="230" mass="26430">FFHIAITNLTFISMFVFFSVALQANGSFFLSPLALTSPQCRSQQTVHDKNMKNLTLPSENGIPASLQDDSQPVMKLNTVGVITTQTQILNSDLTTVYQRQRDLVKSKCMFRNGNLCQTQQEPYECSECGKIFQQMIHLKKHRIIHAREKPFSCPEYGKGFTTIGSLHKHVTIHSAEKSYCCSECRKQFQRMSNLQEHRRIHTGEKPYCCSDCGKRFQQLHSLKTHRTIHT</sequence>
<dbReference type="Proteomes" id="UP000694620">
    <property type="component" value="Chromosome 1"/>
</dbReference>
<dbReference type="GO" id="GO:0005634">
    <property type="term" value="C:nucleus"/>
    <property type="evidence" value="ECO:0007669"/>
    <property type="project" value="UniProtKB-SubCell"/>
</dbReference>
<name>A0A8C4RL59_ERPCA</name>
<evidence type="ECO:0000256" key="2">
    <source>
        <dbReference type="ARBA" id="ARBA00022723"/>
    </source>
</evidence>
<keyword evidence="6" id="KW-0539">Nucleus</keyword>
<feature type="domain" description="C2H2-type" evidence="8">
    <location>
        <begin position="123"/>
        <end position="150"/>
    </location>
</feature>
<reference evidence="9" key="1">
    <citation type="submission" date="2021-06" db="EMBL/GenBank/DDBJ databases">
        <authorList>
            <consortium name="Wellcome Sanger Institute Data Sharing"/>
        </authorList>
    </citation>
    <scope>NUCLEOTIDE SEQUENCE [LARGE SCALE GENOMIC DNA]</scope>
</reference>
<evidence type="ECO:0000256" key="1">
    <source>
        <dbReference type="ARBA" id="ARBA00004123"/>
    </source>
</evidence>
<accession>A0A8C4RL59</accession>
<feature type="domain" description="C2H2-type" evidence="8">
    <location>
        <begin position="151"/>
        <end position="178"/>
    </location>
</feature>
<comment type="subcellular location">
    <subcellularLocation>
        <location evidence="1">Nucleus</location>
    </subcellularLocation>
</comment>
<protein>
    <recommendedName>
        <fullName evidence="8">C2H2-type domain-containing protein</fullName>
    </recommendedName>
</protein>
<dbReference type="FunFam" id="3.30.160.60:FF:001498">
    <property type="entry name" value="Zinc finger protein 404"/>
    <property type="match status" value="1"/>
</dbReference>
<evidence type="ECO:0000313" key="10">
    <source>
        <dbReference type="Proteomes" id="UP000694620"/>
    </source>
</evidence>
<evidence type="ECO:0000313" key="9">
    <source>
        <dbReference type="Ensembl" id="ENSECRP00000003607.1"/>
    </source>
</evidence>
<dbReference type="Pfam" id="PF00096">
    <property type="entry name" value="zf-C2H2"/>
    <property type="match status" value="1"/>
</dbReference>
<evidence type="ECO:0000256" key="3">
    <source>
        <dbReference type="ARBA" id="ARBA00022737"/>
    </source>
</evidence>
<keyword evidence="5" id="KW-0862">Zinc</keyword>
<evidence type="ECO:0000256" key="7">
    <source>
        <dbReference type="PROSITE-ProRule" id="PRU00042"/>
    </source>
</evidence>
<dbReference type="GeneTree" id="ENSGT01150000286918"/>
<dbReference type="GO" id="GO:0000978">
    <property type="term" value="F:RNA polymerase II cis-regulatory region sequence-specific DNA binding"/>
    <property type="evidence" value="ECO:0007669"/>
    <property type="project" value="TreeGrafter"/>
</dbReference>
<dbReference type="Ensembl" id="ENSECRT00000003667.1">
    <property type="protein sequence ID" value="ENSECRP00000003607.1"/>
    <property type="gene ID" value="ENSECRG00000002469.1"/>
</dbReference>
<dbReference type="Gene3D" id="3.30.160.60">
    <property type="entry name" value="Classic Zinc Finger"/>
    <property type="match status" value="4"/>
</dbReference>
<evidence type="ECO:0000256" key="5">
    <source>
        <dbReference type="ARBA" id="ARBA00022833"/>
    </source>
</evidence>
<dbReference type="GO" id="GO:0008270">
    <property type="term" value="F:zinc ion binding"/>
    <property type="evidence" value="ECO:0007669"/>
    <property type="project" value="UniProtKB-KW"/>
</dbReference>
<dbReference type="SUPFAM" id="SSF57667">
    <property type="entry name" value="beta-beta-alpha zinc fingers"/>
    <property type="match status" value="2"/>
</dbReference>
<keyword evidence="2" id="KW-0479">Metal-binding</keyword>
<dbReference type="SMART" id="SM00355">
    <property type="entry name" value="ZnF_C2H2"/>
    <property type="match status" value="4"/>
</dbReference>
<dbReference type="AlphaFoldDB" id="A0A8C4RL59"/>